<dbReference type="OrthoDB" id="1432038at2759"/>
<dbReference type="InterPro" id="IPR057672">
    <property type="entry name" value="TPR_IPO4/5"/>
</dbReference>
<evidence type="ECO:0000313" key="10">
    <source>
        <dbReference type="EMBL" id="PRQ51236.1"/>
    </source>
</evidence>
<dbReference type="GO" id="GO:0005737">
    <property type="term" value="C:cytoplasm"/>
    <property type="evidence" value="ECO:0007669"/>
    <property type="project" value="UniProtKB-SubCell"/>
</dbReference>
<dbReference type="InterPro" id="IPR016024">
    <property type="entry name" value="ARM-type_fold"/>
</dbReference>
<evidence type="ECO:0000256" key="4">
    <source>
        <dbReference type="ARBA" id="ARBA00022490"/>
    </source>
</evidence>
<dbReference type="InterPro" id="IPR041653">
    <property type="entry name" value="Importin_rep_4"/>
</dbReference>
<keyword evidence="4" id="KW-0963">Cytoplasm</keyword>
<evidence type="ECO:0000256" key="3">
    <source>
        <dbReference type="ARBA" id="ARBA00022448"/>
    </source>
</evidence>
<feature type="region of interest" description="Disordered" evidence="8">
    <location>
        <begin position="44"/>
        <end position="77"/>
    </location>
</feature>
<dbReference type="GO" id="GO:0005634">
    <property type="term" value="C:nucleus"/>
    <property type="evidence" value="ECO:0007669"/>
    <property type="project" value="UniProtKB-SubCell"/>
</dbReference>
<dbReference type="Gene3D" id="1.25.10.10">
    <property type="entry name" value="Leucine-rich Repeat Variant"/>
    <property type="match status" value="1"/>
</dbReference>
<name>A0A2P6RXU2_ROSCH</name>
<dbReference type="Gramene" id="PRQ51236">
    <property type="protein sequence ID" value="PRQ51236"/>
    <property type="gene ID" value="RchiOBHm_Chr2g0142151"/>
</dbReference>
<evidence type="ECO:0000256" key="7">
    <source>
        <dbReference type="ARBA" id="ARBA00023242"/>
    </source>
</evidence>
<evidence type="ECO:0000313" key="11">
    <source>
        <dbReference type="Proteomes" id="UP000238479"/>
    </source>
</evidence>
<dbReference type="AlphaFoldDB" id="A0A2P6RXU2"/>
<evidence type="ECO:0000256" key="6">
    <source>
        <dbReference type="ARBA" id="ARBA00022927"/>
    </source>
</evidence>
<comment type="subcellular location">
    <subcellularLocation>
        <location evidence="2">Cytoplasm</location>
    </subcellularLocation>
    <subcellularLocation>
        <location evidence="1">Nucleus</location>
    </subcellularLocation>
</comment>
<dbReference type="STRING" id="74649.A0A2P6RXU2"/>
<keyword evidence="11" id="KW-1185">Reference proteome</keyword>
<evidence type="ECO:0000256" key="5">
    <source>
        <dbReference type="ARBA" id="ARBA00022737"/>
    </source>
</evidence>
<dbReference type="PANTHER" id="PTHR10527">
    <property type="entry name" value="IMPORTIN BETA"/>
    <property type="match status" value="1"/>
</dbReference>
<dbReference type="EMBL" id="PDCK01000040">
    <property type="protein sequence ID" value="PRQ51236.1"/>
    <property type="molecule type" value="Genomic_DNA"/>
</dbReference>
<protein>
    <recommendedName>
        <fullName evidence="9">IPO4/5-like TPR repeats domain-containing protein</fullName>
    </recommendedName>
</protein>
<keyword evidence="7" id="KW-0539">Nucleus</keyword>
<dbReference type="Pfam" id="PF18808">
    <property type="entry name" value="Importin_rep_4"/>
    <property type="match status" value="1"/>
</dbReference>
<organism evidence="10 11">
    <name type="scientific">Rosa chinensis</name>
    <name type="common">China rose</name>
    <dbReference type="NCBI Taxonomy" id="74649"/>
    <lineage>
        <taxon>Eukaryota</taxon>
        <taxon>Viridiplantae</taxon>
        <taxon>Streptophyta</taxon>
        <taxon>Embryophyta</taxon>
        <taxon>Tracheophyta</taxon>
        <taxon>Spermatophyta</taxon>
        <taxon>Magnoliopsida</taxon>
        <taxon>eudicotyledons</taxon>
        <taxon>Gunneridae</taxon>
        <taxon>Pentapetalae</taxon>
        <taxon>rosids</taxon>
        <taxon>fabids</taxon>
        <taxon>Rosales</taxon>
        <taxon>Rosaceae</taxon>
        <taxon>Rosoideae</taxon>
        <taxon>Rosoideae incertae sedis</taxon>
        <taxon>Rosa</taxon>
    </lineage>
</organism>
<gene>
    <name evidence="10" type="ORF">RchiOBHm_Chr2g0142151</name>
</gene>
<dbReference type="Pfam" id="PF25780">
    <property type="entry name" value="TPR_IPO5"/>
    <property type="match status" value="1"/>
</dbReference>
<evidence type="ECO:0000256" key="1">
    <source>
        <dbReference type="ARBA" id="ARBA00004123"/>
    </source>
</evidence>
<keyword evidence="5" id="KW-0677">Repeat</keyword>
<accession>A0A2P6RXU2</accession>
<keyword evidence="3" id="KW-0813">Transport</keyword>
<dbReference type="InterPro" id="IPR011989">
    <property type="entry name" value="ARM-like"/>
</dbReference>
<evidence type="ECO:0000259" key="9">
    <source>
        <dbReference type="Pfam" id="PF25780"/>
    </source>
</evidence>
<sequence>MSAVLLRRQVTRDDSYIWPRLSPTTQSSLNRFSCPVFNARRSNRFPRSSAIPSPSSPPKSCRTTAGRSSSRSFSGDRDRFQDLLPAMMRTLMESLNNGNEATAQEALELFIELAGTEPRFLRRQIVEVVGSMLRVAEAESLEEGTRHLAIEFVITLAEASERAPGMMRKLPQFISRLLAILMKMVLDIEDDPSWHTAETEDEDAGESGNYSVGQECLDRLAISLGGNTIVPVASEQLLAYLDCPCIDC</sequence>
<reference evidence="10 11" key="1">
    <citation type="journal article" date="2018" name="Nat. Genet.">
        <title>The Rosa genome provides new insights in the design of modern roses.</title>
        <authorList>
            <person name="Bendahmane M."/>
        </authorList>
    </citation>
    <scope>NUCLEOTIDE SEQUENCE [LARGE SCALE GENOMIC DNA]</scope>
    <source>
        <strain evidence="11">cv. Old Blush</strain>
    </source>
</reference>
<evidence type="ECO:0000256" key="2">
    <source>
        <dbReference type="ARBA" id="ARBA00004496"/>
    </source>
</evidence>
<proteinExistence type="predicted"/>
<dbReference type="GO" id="GO:0006606">
    <property type="term" value="P:protein import into nucleus"/>
    <property type="evidence" value="ECO:0007669"/>
    <property type="project" value="InterPro"/>
</dbReference>
<dbReference type="Proteomes" id="UP000238479">
    <property type="component" value="Chromosome 2"/>
</dbReference>
<keyword evidence="6" id="KW-0653">Protein transport</keyword>
<feature type="domain" description="IPO4/5-like TPR repeats" evidence="9">
    <location>
        <begin position="78"/>
        <end position="129"/>
    </location>
</feature>
<dbReference type="SUPFAM" id="SSF48371">
    <property type="entry name" value="ARM repeat"/>
    <property type="match status" value="1"/>
</dbReference>
<comment type="caution">
    <text evidence="10">The sequence shown here is derived from an EMBL/GenBank/DDBJ whole genome shotgun (WGS) entry which is preliminary data.</text>
</comment>
<evidence type="ECO:0000256" key="8">
    <source>
        <dbReference type="SAM" id="MobiDB-lite"/>
    </source>
</evidence>
<dbReference type="InterPro" id="IPR040122">
    <property type="entry name" value="Importin_beta"/>
</dbReference>